<feature type="binding site" evidence="10">
    <location>
        <position position="73"/>
    </location>
    <ligand>
        <name>Na(+)</name>
        <dbReference type="ChEBI" id="CHEBI:29101"/>
        <note>structural</note>
    </ligand>
</feature>
<sequence length="125" mass="12780">MKPILWIGIGGFCGAIARFLIGSWLSGTVGASAFPVATFVINITGSFLLGLLAGGASSLTPQVMSALTVGFLGSFTTFSTFSVETLRLIEQNQHLPALFYATGSVAAGLIGAWAGGALGRAFFDS</sequence>
<keyword evidence="3 10" id="KW-0812">Transmembrane</keyword>
<keyword evidence="10" id="KW-0915">Sodium</keyword>
<dbReference type="PANTHER" id="PTHR28259:SF1">
    <property type="entry name" value="FLUORIDE EXPORT PROTEIN 1-RELATED"/>
    <property type="match status" value="1"/>
</dbReference>
<name>A0A1I2SEX5_9BACL</name>
<comment type="catalytic activity">
    <reaction evidence="8">
        <text>fluoride(in) = fluoride(out)</text>
        <dbReference type="Rhea" id="RHEA:76159"/>
        <dbReference type="ChEBI" id="CHEBI:17051"/>
    </reaction>
    <physiologicalReaction direction="left-to-right" evidence="8">
        <dbReference type="Rhea" id="RHEA:76160"/>
    </physiologicalReaction>
</comment>
<evidence type="ECO:0000256" key="3">
    <source>
        <dbReference type="ARBA" id="ARBA00022692"/>
    </source>
</evidence>
<comment type="similarity">
    <text evidence="7 10">Belongs to the fluoride channel Fluc/FEX (TC 1.A.43) family.</text>
</comment>
<protein>
    <recommendedName>
        <fullName evidence="10">Fluoride-specific ion channel FluC</fullName>
    </recommendedName>
</protein>
<feature type="binding site" evidence="10">
    <location>
        <position position="76"/>
    </location>
    <ligand>
        <name>Na(+)</name>
        <dbReference type="ChEBI" id="CHEBI:29101"/>
        <note>structural</note>
    </ligand>
</feature>
<dbReference type="HAMAP" id="MF_00454">
    <property type="entry name" value="FluC"/>
    <property type="match status" value="1"/>
</dbReference>
<feature type="transmembrane region" description="Helical" evidence="10">
    <location>
        <begin position="6"/>
        <end position="26"/>
    </location>
</feature>
<comment type="subcellular location">
    <subcellularLocation>
        <location evidence="1 10">Cell membrane</location>
        <topology evidence="1 10">Multi-pass membrane protein</topology>
    </subcellularLocation>
</comment>
<keyword evidence="12" id="KW-1185">Reference proteome</keyword>
<evidence type="ECO:0000256" key="10">
    <source>
        <dbReference type="HAMAP-Rule" id="MF_00454"/>
    </source>
</evidence>
<keyword evidence="10" id="KW-0813">Transport</keyword>
<evidence type="ECO:0000256" key="7">
    <source>
        <dbReference type="ARBA" id="ARBA00035120"/>
    </source>
</evidence>
<gene>
    <name evidence="10" type="primary">fluC</name>
    <name evidence="10" type="synonym">crcB</name>
    <name evidence="11" type="ORF">SAMN04488025_14118</name>
</gene>
<keyword evidence="10" id="KW-0406">Ion transport</keyword>
<evidence type="ECO:0000256" key="9">
    <source>
        <dbReference type="ARBA" id="ARBA00049940"/>
    </source>
</evidence>
<keyword evidence="5 10" id="KW-0472">Membrane</keyword>
<evidence type="ECO:0000256" key="5">
    <source>
        <dbReference type="ARBA" id="ARBA00023136"/>
    </source>
</evidence>
<dbReference type="InterPro" id="IPR003691">
    <property type="entry name" value="FluC"/>
</dbReference>
<dbReference type="EMBL" id="FOOK01000041">
    <property type="protein sequence ID" value="SFG51260.1"/>
    <property type="molecule type" value="Genomic_DNA"/>
</dbReference>
<evidence type="ECO:0000313" key="11">
    <source>
        <dbReference type="EMBL" id="SFG51260.1"/>
    </source>
</evidence>
<feature type="transmembrane region" description="Helical" evidence="10">
    <location>
        <begin position="33"/>
        <end position="57"/>
    </location>
</feature>
<dbReference type="GO" id="GO:0046872">
    <property type="term" value="F:metal ion binding"/>
    <property type="evidence" value="ECO:0007669"/>
    <property type="project" value="UniProtKB-KW"/>
</dbReference>
<keyword evidence="6 10" id="KW-0407">Ion channel</keyword>
<dbReference type="STRING" id="201973.SAMN04488025_14118"/>
<dbReference type="Proteomes" id="UP000198661">
    <property type="component" value="Unassembled WGS sequence"/>
</dbReference>
<evidence type="ECO:0000313" key="12">
    <source>
        <dbReference type="Proteomes" id="UP000198661"/>
    </source>
</evidence>
<dbReference type="GO" id="GO:0005886">
    <property type="term" value="C:plasma membrane"/>
    <property type="evidence" value="ECO:0007669"/>
    <property type="project" value="UniProtKB-SubCell"/>
</dbReference>
<comment type="activity regulation">
    <text evidence="10">Na(+) is not transported, but it plays an essential structural role and its presence is essential for fluoride channel function.</text>
</comment>
<reference evidence="11 12" key="1">
    <citation type="submission" date="2016-10" db="EMBL/GenBank/DDBJ databases">
        <authorList>
            <person name="de Groot N.N."/>
        </authorList>
    </citation>
    <scope>NUCLEOTIDE SEQUENCE [LARGE SCALE GENOMIC DNA]</scope>
    <source>
        <strain evidence="11 12">DSM 44945</strain>
    </source>
</reference>
<dbReference type="RefSeq" id="WP_177199228.1">
    <property type="nucleotide sequence ID" value="NZ_FOOK01000041.1"/>
</dbReference>
<dbReference type="NCBIfam" id="TIGR00494">
    <property type="entry name" value="crcB"/>
    <property type="match status" value="1"/>
</dbReference>
<feature type="transmembrane region" description="Helical" evidence="10">
    <location>
        <begin position="63"/>
        <end position="86"/>
    </location>
</feature>
<dbReference type="GO" id="GO:0140114">
    <property type="term" value="P:cellular detoxification of fluoride"/>
    <property type="evidence" value="ECO:0007669"/>
    <property type="project" value="UniProtKB-UniRule"/>
</dbReference>
<feature type="transmembrane region" description="Helical" evidence="10">
    <location>
        <begin position="98"/>
        <end position="123"/>
    </location>
</feature>
<organism evidence="11 12">
    <name type="scientific">Planifilum fulgidum</name>
    <dbReference type="NCBI Taxonomy" id="201973"/>
    <lineage>
        <taxon>Bacteria</taxon>
        <taxon>Bacillati</taxon>
        <taxon>Bacillota</taxon>
        <taxon>Bacilli</taxon>
        <taxon>Bacillales</taxon>
        <taxon>Thermoactinomycetaceae</taxon>
        <taxon>Planifilum</taxon>
    </lineage>
</organism>
<dbReference type="AlphaFoldDB" id="A0A1I2SEX5"/>
<evidence type="ECO:0000256" key="6">
    <source>
        <dbReference type="ARBA" id="ARBA00023303"/>
    </source>
</evidence>
<dbReference type="PANTHER" id="PTHR28259">
    <property type="entry name" value="FLUORIDE EXPORT PROTEIN 1-RELATED"/>
    <property type="match status" value="1"/>
</dbReference>
<accession>A0A1I2SEX5</accession>
<keyword evidence="10" id="KW-0479">Metal-binding</keyword>
<evidence type="ECO:0000256" key="1">
    <source>
        <dbReference type="ARBA" id="ARBA00004651"/>
    </source>
</evidence>
<dbReference type="Pfam" id="PF02537">
    <property type="entry name" value="CRCB"/>
    <property type="match status" value="1"/>
</dbReference>
<proteinExistence type="inferred from homology"/>
<evidence type="ECO:0000256" key="8">
    <source>
        <dbReference type="ARBA" id="ARBA00035585"/>
    </source>
</evidence>
<evidence type="ECO:0000256" key="2">
    <source>
        <dbReference type="ARBA" id="ARBA00022475"/>
    </source>
</evidence>
<keyword evidence="2 10" id="KW-1003">Cell membrane</keyword>
<evidence type="ECO:0000256" key="4">
    <source>
        <dbReference type="ARBA" id="ARBA00022989"/>
    </source>
</evidence>
<dbReference type="GO" id="GO:0062054">
    <property type="term" value="F:fluoride channel activity"/>
    <property type="evidence" value="ECO:0007669"/>
    <property type="project" value="UniProtKB-UniRule"/>
</dbReference>
<comment type="function">
    <text evidence="9 10">Fluoride-specific ion channel. Important for reducing fluoride concentration in the cell, thus reducing its toxicity.</text>
</comment>
<keyword evidence="4 10" id="KW-1133">Transmembrane helix</keyword>